<keyword evidence="3" id="KW-1185">Reference proteome</keyword>
<dbReference type="EMBL" id="JAHUTJ010013297">
    <property type="protein sequence ID" value="MED6269276.1"/>
    <property type="molecule type" value="Genomic_DNA"/>
</dbReference>
<organism evidence="2 3">
    <name type="scientific">Characodon lateralis</name>
    <dbReference type="NCBI Taxonomy" id="208331"/>
    <lineage>
        <taxon>Eukaryota</taxon>
        <taxon>Metazoa</taxon>
        <taxon>Chordata</taxon>
        <taxon>Craniata</taxon>
        <taxon>Vertebrata</taxon>
        <taxon>Euteleostomi</taxon>
        <taxon>Actinopterygii</taxon>
        <taxon>Neopterygii</taxon>
        <taxon>Teleostei</taxon>
        <taxon>Neoteleostei</taxon>
        <taxon>Acanthomorphata</taxon>
        <taxon>Ovalentaria</taxon>
        <taxon>Atherinomorphae</taxon>
        <taxon>Cyprinodontiformes</taxon>
        <taxon>Goodeidae</taxon>
        <taxon>Characodon</taxon>
    </lineage>
</organism>
<keyword evidence="1" id="KW-0732">Signal</keyword>
<gene>
    <name evidence="2" type="ORF">CHARACLAT_031473</name>
</gene>
<comment type="caution">
    <text evidence="2">The sequence shown here is derived from an EMBL/GenBank/DDBJ whole genome shotgun (WGS) entry which is preliminary data.</text>
</comment>
<dbReference type="PANTHER" id="PTHR46609:SF8">
    <property type="entry name" value="YQAJ VIRAL RECOMBINASE DOMAIN-CONTAINING PROTEIN"/>
    <property type="match status" value="1"/>
</dbReference>
<dbReference type="InterPro" id="IPR011604">
    <property type="entry name" value="PDDEXK-like_dom_sf"/>
</dbReference>
<dbReference type="InterPro" id="IPR051703">
    <property type="entry name" value="NF-kappa-B_Signaling_Reg"/>
</dbReference>
<dbReference type="SUPFAM" id="SSF52980">
    <property type="entry name" value="Restriction endonuclease-like"/>
    <property type="match status" value="1"/>
</dbReference>
<feature type="chain" id="PRO_5046197794" evidence="1">
    <location>
        <begin position="28"/>
        <end position="107"/>
    </location>
</feature>
<dbReference type="PANTHER" id="PTHR46609">
    <property type="entry name" value="EXONUCLEASE, PHAGE-TYPE/RECB, C-TERMINAL DOMAIN-CONTAINING PROTEIN"/>
    <property type="match status" value="1"/>
</dbReference>
<reference evidence="2 3" key="1">
    <citation type="submission" date="2021-06" db="EMBL/GenBank/DDBJ databases">
        <authorList>
            <person name="Palmer J.M."/>
        </authorList>
    </citation>
    <scope>NUCLEOTIDE SEQUENCE [LARGE SCALE GENOMIC DNA]</scope>
    <source>
        <strain evidence="2 3">CL_MEX2019</strain>
        <tissue evidence="2">Muscle</tissue>
    </source>
</reference>
<accession>A0ABU7D2V9</accession>
<proteinExistence type="predicted"/>
<dbReference type="Gene3D" id="3.90.320.10">
    <property type="match status" value="1"/>
</dbReference>
<dbReference type="Proteomes" id="UP001352852">
    <property type="component" value="Unassembled WGS sequence"/>
</dbReference>
<dbReference type="InterPro" id="IPR011335">
    <property type="entry name" value="Restrct_endonuc-II-like"/>
</dbReference>
<protein>
    <submittedName>
        <fullName evidence="2">Uncharacterized protein</fullName>
    </submittedName>
</protein>
<evidence type="ECO:0000313" key="3">
    <source>
        <dbReference type="Proteomes" id="UP001352852"/>
    </source>
</evidence>
<name>A0ABU7D2V9_9TELE</name>
<evidence type="ECO:0000313" key="2">
    <source>
        <dbReference type="EMBL" id="MED6269276.1"/>
    </source>
</evidence>
<feature type="signal peptide" evidence="1">
    <location>
        <begin position="1"/>
        <end position="27"/>
    </location>
</feature>
<evidence type="ECO:0000256" key="1">
    <source>
        <dbReference type="SAM" id="SignalP"/>
    </source>
</evidence>
<sequence>MSHLSSLTLTPSVLSVLSMCLQPVVYALKTSHSYFTQIQVQLAVTSLRWADLVVFTLKETAIVPVEFDPELWAETVFKLEMFYRDAVLPHVRQKRQQNAAAVTLPEL</sequence>